<keyword evidence="4" id="KW-0496">Mitochondrion</keyword>
<evidence type="ECO:0000256" key="7">
    <source>
        <dbReference type="ARBA" id="ARBA00035399"/>
    </source>
</evidence>
<evidence type="ECO:0000256" key="3">
    <source>
        <dbReference type="ARBA" id="ARBA00022980"/>
    </source>
</evidence>
<evidence type="ECO:0000256" key="5">
    <source>
        <dbReference type="ARBA" id="ARBA00023274"/>
    </source>
</evidence>
<dbReference type="AlphaFoldDB" id="A0A2V1DLN1"/>
<dbReference type="InterPro" id="IPR038340">
    <property type="entry name" value="MRP-L47_sf"/>
</dbReference>
<evidence type="ECO:0000313" key="9">
    <source>
        <dbReference type="EMBL" id="PVH98948.1"/>
    </source>
</evidence>
<dbReference type="Gene3D" id="6.10.330.20">
    <property type="match status" value="1"/>
</dbReference>
<protein>
    <recommendedName>
        <fullName evidence="6">Large ribosomal subunit protein uL29m</fullName>
    </recommendedName>
    <alternativeName>
        <fullName evidence="7">54S ribosomal protein L4, mitochondrial</fullName>
    </alternativeName>
</protein>
<dbReference type="PANTHER" id="PTHR21183:SF18">
    <property type="entry name" value="LARGE RIBOSOMAL SUBUNIT PROTEIN UL29M"/>
    <property type="match status" value="1"/>
</dbReference>
<keyword evidence="5" id="KW-0687">Ribonucleoprotein</keyword>
<keyword evidence="10" id="KW-1185">Reference proteome</keyword>
<dbReference type="InterPro" id="IPR010729">
    <property type="entry name" value="Ribosomal_uL29_mit"/>
</dbReference>
<proteinExistence type="inferred from homology"/>
<comment type="subcellular location">
    <subcellularLocation>
        <location evidence="1">Mitochondrion</location>
    </subcellularLocation>
</comment>
<keyword evidence="3" id="KW-0689">Ribosomal protein</keyword>
<dbReference type="PANTHER" id="PTHR21183">
    <property type="entry name" value="RIBOSOMAL PROTEIN L47, MITOCHONDRIAL-RELATED"/>
    <property type="match status" value="1"/>
</dbReference>
<evidence type="ECO:0000313" key="10">
    <source>
        <dbReference type="Proteomes" id="UP000244855"/>
    </source>
</evidence>
<evidence type="ECO:0000256" key="1">
    <source>
        <dbReference type="ARBA" id="ARBA00004173"/>
    </source>
</evidence>
<sequence length="230" mass="26438">MSAIPTFRIWRPSPASKPADAVRSLLTPASPCSRVSVAQFSSSPIQWKGKGKGDNNPNRGISPVRRTGLRPRQTLSVRNPRDKNELPVPRKRSSQIQGDPNHGLYEFFRNKQLMVPPNQEAQHGRAWSVNELRGRDWETLQQLWWVCVKERNRIATEMLEMKRLNADYQMPMVEGRDEVVQQTMKAIIDTLVERNIAYKDALKIAHQDPTVEFSRTGVRYQEQTYEADVS</sequence>
<dbReference type="EMBL" id="KZ805402">
    <property type="protein sequence ID" value="PVH98948.1"/>
    <property type="molecule type" value="Genomic_DNA"/>
</dbReference>
<dbReference type="GO" id="GO:0032543">
    <property type="term" value="P:mitochondrial translation"/>
    <property type="evidence" value="ECO:0007669"/>
    <property type="project" value="TreeGrafter"/>
</dbReference>
<dbReference type="Proteomes" id="UP000244855">
    <property type="component" value="Unassembled WGS sequence"/>
</dbReference>
<dbReference type="OrthoDB" id="270763at2759"/>
<gene>
    <name evidence="9" type="ORF">DM02DRAFT_643301</name>
</gene>
<accession>A0A2V1DLN1</accession>
<dbReference type="STRING" id="97972.A0A2V1DLN1"/>
<dbReference type="Pfam" id="PF06984">
    <property type="entry name" value="MRP-L47"/>
    <property type="match status" value="1"/>
</dbReference>
<reference evidence="9 10" key="1">
    <citation type="journal article" date="2018" name="Sci. Rep.">
        <title>Comparative genomics provides insights into the lifestyle and reveals functional heterogeneity of dark septate endophytic fungi.</title>
        <authorList>
            <person name="Knapp D.G."/>
            <person name="Nemeth J.B."/>
            <person name="Barry K."/>
            <person name="Hainaut M."/>
            <person name="Henrissat B."/>
            <person name="Johnson J."/>
            <person name="Kuo A."/>
            <person name="Lim J.H.P."/>
            <person name="Lipzen A."/>
            <person name="Nolan M."/>
            <person name="Ohm R.A."/>
            <person name="Tamas L."/>
            <person name="Grigoriev I.V."/>
            <person name="Spatafora J.W."/>
            <person name="Nagy L.G."/>
            <person name="Kovacs G.M."/>
        </authorList>
    </citation>
    <scope>NUCLEOTIDE SEQUENCE [LARGE SCALE GENOMIC DNA]</scope>
    <source>
        <strain evidence="9 10">DSE2036</strain>
    </source>
</reference>
<comment type="similarity">
    <text evidence="2">Belongs to the universal ribosomal protein uL29 family.</text>
</comment>
<evidence type="ECO:0000256" key="8">
    <source>
        <dbReference type="SAM" id="MobiDB-lite"/>
    </source>
</evidence>
<name>A0A2V1DLN1_9PLEO</name>
<feature type="region of interest" description="Disordered" evidence="8">
    <location>
        <begin position="37"/>
        <end position="101"/>
    </location>
</feature>
<evidence type="ECO:0000256" key="4">
    <source>
        <dbReference type="ARBA" id="ARBA00023128"/>
    </source>
</evidence>
<dbReference type="GO" id="GO:0005762">
    <property type="term" value="C:mitochondrial large ribosomal subunit"/>
    <property type="evidence" value="ECO:0007669"/>
    <property type="project" value="TreeGrafter"/>
</dbReference>
<evidence type="ECO:0000256" key="2">
    <source>
        <dbReference type="ARBA" id="ARBA00009254"/>
    </source>
</evidence>
<dbReference type="GO" id="GO:0003735">
    <property type="term" value="F:structural constituent of ribosome"/>
    <property type="evidence" value="ECO:0007669"/>
    <property type="project" value="InterPro"/>
</dbReference>
<organism evidence="9 10">
    <name type="scientific">Periconia macrospinosa</name>
    <dbReference type="NCBI Taxonomy" id="97972"/>
    <lineage>
        <taxon>Eukaryota</taxon>
        <taxon>Fungi</taxon>
        <taxon>Dikarya</taxon>
        <taxon>Ascomycota</taxon>
        <taxon>Pezizomycotina</taxon>
        <taxon>Dothideomycetes</taxon>
        <taxon>Pleosporomycetidae</taxon>
        <taxon>Pleosporales</taxon>
        <taxon>Massarineae</taxon>
        <taxon>Periconiaceae</taxon>
        <taxon>Periconia</taxon>
    </lineage>
</organism>
<evidence type="ECO:0000256" key="6">
    <source>
        <dbReference type="ARBA" id="ARBA00035289"/>
    </source>
</evidence>